<dbReference type="Proteomes" id="UP001497535">
    <property type="component" value="Unassembled WGS sequence"/>
</dbReference>
<protein>
    <submittedName>
        <fullName evidence="1">Uncharacterized protein</fullName>
    </submittedName>
</protein>
<comment type="caution">
    <text evidence="1">The sequence shown here is derived from an EMBL/GenBank/DDBJ whole genome shotgun (WGS) entry which is preliminary data.</text>
</comment>
<dbReference type="EMBL" id="CAVMJV010000026">
    <property type="protein sequence ID" value="CAK5074645.1"/>
    <property type="molecule type" value="Genomic_DNA"/>
</dbReference>
<keyword evidence="2" id="KW-1185">Reference proteome</keyword>
<evidence type="ECO:0000313" key="2">
    <source>
        <dbReference type="Proteomes" id="UP001497535"/>
    </source>
</evidence>
<name>A0ACB0Z6T9_MELEN</name>
<gene>
    <name evidence="1" type="ORF">MENTE1834_LOCUS21410</name>
</gene>
<organism evidence="1 2">
    <name type="scientific">Meloidogyne enterolobii</name>
    <name type="common">Root-knot nematode worm</name>
    <name type="synonym">Meloidogyne mayaguensis</name>
    <dbReference type="NCBI Taxonomy" id="390850"/>
    <lineage>
        <taxon>Eukaryota</taxon>
        <taxon>Metazoa</taxon>
        <taxon>Ecdysozoa</taxon>
        <taxon>Nematoda</taxon>
        <taxon>Chromadorea</taxon>
        <taxon>Rhabditida</taxon>
        <taxon>Tylenchina</taxon>
        <taxon>Tylenchomorpha</taxon>
        <taxon>Tylenchoidea</taxon>
        <taxon>Meloidogynidae</taxon>
        <taxon>Meloidogyninae</taxon>
        <taxon>Meloidogyne</taxon>
    </lineage>
</organism>
<reference evidence="1" key="1">
    <citation type="submission" date="2023-11" db="EMBL/GenBank/DDBJ databases">
        <authorList>
            <person name="Poullet M."/>
        </authorList>
    </citation>
    <scope>NUCLEOTIDE SEQUENCE</scope>
    <source>
        <strain evidence="1">E1834</strain>
    </source>
</reference>
<sequence length="66" mass="7126">MEIHAYIESDSDGSESDDSSQQNSAASPQQQAAATLHSSALPNSEFFLNISELQVTMKGLFSIIFC</sequence>
<evidence type="ECO:0000313" key="1">
    <source>
        <dbReference type="EMBL" id="CAK5074645.1"/>
    </source>
</evidence>
<proteinExistence type="predicted"/>
<accession>A0ACB0Z6T9</accession>